<organism evidence="10">
    <name type="scientific">Hirondellea gigas</name>
    <dbReference type="NCBI Taxonomy" id="1518452"/>
    <lineage>
        <taxon>Eukaryota</taxon>
        <taxon>Metazoa</taxon>
        <taxon>Ecdysozoa</taxon>
        <taxon>Arthropoda</taxon>
        <taxon>Crustacea</taxon>
        <taxon>Multicrustacea</taxon>
        <taxon>Malacostraca</taxon>
        <taxon>Eumalacostraca</taxon>
        <taxon>Peracarida</taxon>
        <taxon>Amphipoda</taxon>
        <taxon>Amphilochidea</taxon>
        <taxon>Lysianassida</taxon>
        <taxon>Lysianassidira</taxon>
        <taxon>Lysianassoidea</taxon>
        <taxon>Lysianassidae</taxon>
        <taxon>Hirondellea</taxon>
    </lineage>
</organism>
<dbReference type="EMBL" id="IACT01004809">
    <property type="protein sequence ID" value="LAC23986.1"/>
    <property type="molecule type" value="mRNA"/>
</dbReference>
<dbReference type="GO" id="GO:0033627">
    <property type="term" value="P:cell adhesion mediated by integrin"/>
    <property type="evidence" value="ECO:0007669"/>
    <property type="project" value="TreeGrafter"/>
</dbReference>
<evidence type="ECO:0000256" key="5">
    <source>
        <dbReference type="ARBA" id="ARBA00023180"/>
    </source>
</evidence>
<dbReference type="GO" id="GO:0098609">
    <property type="term" value="P:cell-cell adhesion"/>
    <property type="evidence" value="ECO:0007669"/>
    <property type="project" value="TreeGrafter"/>
</dbReference>
<keyword evidence="7" id="KW-0812">Transmembrane</keyword>
<evidence type="ECO:0000256" key="1">
    <source>
        <dbReference type="ARBA" id="ARBA00022729"/>
    </source>
</evidence>
<dbReference type="SMART" id="SM01241">
    <property type="entry name" value="Integrin_b_cyt"/>
    <property type="match status" value="1"/>
</dbReference>
<feature type="domain" description="Integrin beta subunit cytoplasmic" evidence="8">
    <location>
        <begin position="155"/>
        <end position="200"/>
    </location>
</feature>
<dbReference type="Pfam" id="PF07965">
    <property type="entry name" value="Integrin_B_tail"/>
    <property type="match status" value="1"/>
</dbReference>
<keyword evidence="10" id="KW-0401">Integrin</keyword>
<evidence type="ECO:0000256" key="2">
    <source>
        <dbReference type="ARBA" id="ARBA00022737"/>
    </source>
</evidence>
<keyword evidence="3 7" id="KW-1133">Transmembrane helix</keyword>
<protein>
    <submittedName>
        <fullName evidence="10">Integrin beta-PS-like</fullName>
    </submittedName>
</protein>
<dbReference type="Gene3D" id="2.10.25.10">
    <property type="entry name" value="Laminin"/>
    <property type="match status" value="1"/>
</dbReference>
<name>A0A6A7FZI7_9CRUS</name>
<dbReference type="Gene3D" id="4.10.1240.30">
    <property type="match status" value="1"/>
</dbReference>
<keyword evidence="5" id="KW-0325">Glycoprotein</keyword>
<evidence type="ECO:0000259" key="9">
    <source>
        <dbReference type="SMART" id="SM01242"/>
    </source>
</evidence>
<evidence type="ECO:0000256" key="7">
    <source>
        <dbReference type="SAM" id="Phobius"/>
    </source>
</evidence>
<evidence type="ECO:0000256" key="3">
    <source>
        <dbReference type="ARBA" id="ARBA00022989"/>
    </source>
</evidence>
<dbReference type="InterPro" id="IPR036349">
    <property type="entry name" value="Integrin_bsu_tail_dom_sf"/>
</dbReference>
<dbReference type="PRINTS" id="PR01186">
    <property type="entry name" value="INTEGRINB"/>
</dbReference>
<feature type="domain" description="Integrin beta subunit tail" evidence="9">
    <location>
        <begin position="45"/>
        <end position="131"/>
    </location>
</feature>
<evidence type="ECO:0000256" key="6">
    <source>
        <dbReference type="SAM" id="MobiDB-lite"/>
    </source>
</evidence>
<dbReference type="GO" id="GO:0016477">
    <property type="term" value="P:cell migration"/>
    <property type="evidence" value="ECO:0007669"/>
    <property type="project" value="TreeGrafter"/>
</dbReference>
<keyword evidence="2" id="KW-0677">Repeat</keyword>
<dbReference type="SMART" id="SM01242">
    <property type="entry name" value="Integrin_B_tail"/>
    <property type="match status" value="1"/>
</dbReference>
<dbReference type="GO" id="GO:0009986">
    <property type="term" value="C:cell surface"/>
    <property type="evidence" value="ECO:0007669"/>
    <property type="project" value="TreeGrafter"/>
</dbReference>
<evidence type="ECO:0000313" key="10">
    <source>
        <dbReference type="EMBL" id="LAC23986.1"/>
    </source>
</evidence>
<keyword evidence="4" id="KW-1015">Disulfide bond</keyword>
<dbReference type="Pfam" id="PF08725">
    <property type="entry name" value="Integrin_b_cyt"/>
    <property type="match status" value="1"/>
</dbReference>
<dbReference type="GO" id="GO:0005178">
    <property type="term" value="F:integrin binding"/>
    <property type="evidence" value="ECO:0007669"/>
    <property type="project" value="TreeGrafter"/>
</dbReference>
<dbReference type="GO" id="GO:0008305">
    <property type="term" value="C:integrin complex"/>
    <property type="evidence" value="ECO:0007669"/>
    <property type="project" value="TreeGrafter"/>
</dbReference>
<dbReference type="InterPro" id="IPR057073">
    <property type="entry name" value="EGF_integrin_2"/>
</dbReference>
<keyword evidence="7" id="KW-0472">Membrane</keyword>
<dbReference type="InterPro" id="IPR015812">
    <property type="entry name" value="Integrin_bsu"/>
</dbReference>
<dbReference type="AlphaFoldDB" id="A0A6A7FZI7"/>
<evidence type="ECO:0000256" key="4">
    <source>
        <dbReference type="ARBA" id="ARBA00023157"/>
    </source>
</evidence>
<dbReference type="InterPro" id="IPR014836">
    <property type="entry name" value="Integrin_bsu_cyt_dom"/>
</dbReference>
<dbReference type="Pfam" id="PF23105">
    <property type="entry name" value="EGF_integrin"/>
    <property type="match status" value="1"/>
</dbReference>
<dbReference type="PANTHER" id="PTHR10082">
    <property type="entry name" value="INTEGRIN BETA SUBUNIT"/>
    <property type="match status" value="1"/>
</dbReference>
<sequence>MPGELQPCSGKGECSCGRCSCHIIDSVLYSGKYCEECSTCTSGKCEELRDCVQCKGFRTGPLAGAICNETCTIKPKKLQSLKDKVRAGAKLCTFLDEKSGCDFNFTYKYLSSHRDHVVYVQKLQQCPPAPDVLLAVLCAIGAVVAIGTLTLILWKIFTTIHDRKEFEKFEKERNNVQWGTENSPLYKPATDTFVNPAFGNRSSRQSKQEETTAQ</sequence>
<dbReference type="SUPFAM" id="SSF69687">
    <property type="entry name" value="Integrin beta tail domain"/>
    <property type="match status" value="1"/>
</dbReference>
<dbReference type="InterPro" id="IPR012896">
    <property type="entry name" value="Integrin_bsu_tail"/>
</dbReference>
<evidence type="ECO:0000259" key="8">
    <source>
        <dbReference type="SMART" id="SM01241"/>
    </source>
</evidence>
<keyword evidence="1" id="KW-0732">Signal</keyword>
<reference evidence="10" key="1">
    <citation type="submission" date="2017-11" db="EMBL/GenBank/DDBJ databases">
        <title>The sensing device of the deep-sea amphipod.</title>
        <authorList>
            <person name="Kobayashi H."/>
            <person name="Nagahama T."/>
            <person name="Arai W."/>
            <person name="Sasagawa Y."/>
            <person name="Umeda M."/>
            <person name="Hayashi T."/>
            <person name="Nikaido I."/>
            <person name="Watanabe H."/>
            <person name="Oguri K."/>
            <person name="Kitazato H."/>
            <person name="Fujioka K."/>
            <person name="Kido Y."/>
            <person name="Takami H."/>
        </authorList>
    </citation>
    <scope>NUCLEOTIDE SEQUENCE</scope>
    <source>
        <tissue evidence="10">Whole body</tissue>
    </source>
</reference>
<feature type="region of interest" description="Disordered" evidence="6">
    <location>
        <begin position="179"/>
        <end position="214"/>
    </location>
</feature>
<dbReference type="GO" id="GO:0007160">
    <property type="term" value="P:cell-matrix adhesion"/>
    <property type="evidence" value="ECO:0007669"/>
    <property type="project" value="TreeGrafter"/>
</dbReference>
<dbReference type="GO" id="GO:0005925">
    <property type="term" value="C:focal adhesion"/>
    <property type="evidence" value="ECO:0007669"/>
    <property type="project" value="TreeGrafter"/>
</dbReference>
<dbReference type="Gene3D" id="1.20.5.100">
    <property type="entry name" value="Cytochrome c1, transmembrane anchor, C-terminal"/>
    <property type="match status" value="1"/>
</dbReference>
<proteinExistence type="evidence at transcript level"/>
<feature type="transmembrane region" description="Helical" evidence="7">
    <location>
        <begin position="132"/>
        <end position="154"/>
    </location>
</feature>
<accession>A0A6A7FZI7</accession>
<dbReference type="PANTHER" id="PTHR10082:SF60">
    <property type="entry name" value="INTEGRIN BETA-PS"/>
    <property type="match status" value="1"/>
</dbReference>
<dbReference type="PROSITE" id="PS00243">
    <property type="entry name" value="I_EGF_1"/>
    <property type="match status" value="1"/>
</dbReference>
<dbReference type="GO" id="GO:0007229">
    <property type="term" value="P:integrin-mediated signaling pathway"/>
    <property type="evidence" value="ECO:0007669"/>
    <property type="project" value="UniProtKB-KW"/>
</dbReference>
<dbReference type="InterPro" id="IPR057243">
    <property type="entry name" value="Integrin_I-EGF_CS"/>
</dbReference>